<feature type="transmembrane region" description="Helical" evidence="1">
    <location>
        <begin position="97"/>
        <end position="122"/>
    </location>
</feature>
<proteinExistence type="predicted"/>
<feature type="transmembrane region" description="Helical" evidence="1">
    <location>
        <begin position="165"/>
        <end position="184"/>
    </location>
</feature>
<dbReference type="AlphaFoldDB" id="A0A3N0DR17"/>
<reference evidence="2 3" key="1">
    <citation type="submission" date="2018-11" db="EMBL/GenBank/DDBJ databases">
        <title>The genome draft of YIM 96095.</title>
        <authorList>
            <person name="Tang S.-K."/>
            <person name="Chunyu W.-X."/>
            <person name="Feng Y.-Z."/>
        </authorList>
    </citation>
    <scope>NUCLEOTIDE SEQUENCE [LARGE SCALE GENOMIC DNA]</scope>
    <source>
        <strain evidence="2 3">YIM 96095</strain>
    </source>
</reference>
<keyword evidence="1" id="KW-0812">Transmembrane</keyword>
<feature type="transmembrane region" description="Helical" evidence="1">
    <location>
        <begin position="219"/>
        <end position="243"/>
    </location>
</feature>
<keyword evidence="3" id="KW-1185">Reference proteome</keyword>
<dbReference type="Pfam" id="PF12730">
    <property type="entry name" value="ABC2_membrane_4"/>
    <property type="match status" value="1"/>
</dbReference>
<dbReference type="Proteomes" id="UP000269198">
    <property type="component" value="Unassembled WGS sequence"/>
</dbReference>
<organism evidence="2 3">
    <name type="scientific">Halostreptopolyspora alba</name>
    <dbReference type="NCBI Taxonomy" id="2487137"/>
    <lineage>
        <taxon>Bacteria</taxon>
        <taxon>Bacillati</taxon>
        <taxon>Actinomycetota</taxon>
        <taxon>Actinomycetes</taxon>
        <taxon>Streptosporangiales</taxon>
        <taxon>Nocardiopsidaceae</taxon>
        <taxon>Halostreptopolyspora</taxon>
    </lineage>
</organism>
<comment type="caution">
    <text evidence="2">The sequence shown here is derived from an EMBL/GenBank/DDBJ whole genome shotgun (WGS) entry which is preliminary data.</text>
</comment>
<feature type="transmembrane region" description="Helical" evidence="1">
    <location>
        <begin position="15"/>
        <end position="37"/>
    </location>
</feature>
<name>A0A3N0DR17_9ACTN</name>
<keyword evidence="1" id="KW-0472">Membrane</keyword>
<evidence type="ECO:0000313" key="2">
    <source>
        <dbReference type="EMBL" id="RNL78078.1"/>
    </source>
</evidence>
<protein>
    <submittedName>
        <fullName evidence="2">ABC transporter</fullName>
    </submittedName>
</protein>
<dbReference type="RefSeq" id="WP_123203622.1">
    <property type="nucleotide sequence ID" value="NZ_RJMB01000043.1"/>
</dbReference>
<dbReference type="OrthoDB" id="9781996at2"/>
<evidence type="ECO:0000256" key="1">
    <source>
        <dbReference type="SAM" id="Phobius"/>
    </source>
</evidence>
<dbReference type="CDD" id="cd21809">
    <property type="entry name" value="ABC-2_lan_permease-like"/>
    <property type="match status" value="1"/>
</dbReference>
<sequence length="249" mass="25477">MGSVRAEFLKLKRSLSWAVVVLLPLMAVTTGVVNTVVSDQQLGNGWHTLWLRVVVFYGLFPLALGVAALASLVWRVEHRGGNWNALMGRPVSSAQVVIAKLAVLAALAAAMQTVLLAGLVVAGKLVFALPGIPPARYLLVSVVIVLACLPVAALQSGLSMLMRSFAAPVAVALLGAVGGVLLVVTRVEGVAMVVPYGLLGRATQLGTGMFVDSGAVTTGVVAALVAAALGLTAAVVAGTATVLDRLDIR</sequence>
<feature type="transmembrane region" description="Helical" evidence="1">
    <location>
        <begin position="134"/>
        <end position="153"/>
    </location>
</feature>
<feature type="transmembrane region" description="Helical" evidence="1">
    <location>
        <begin position="49"/>
        <end position="76"/>
    </location>
</feature>
<accession>A0A3N0DR17</accession>
<gene>
    <name evidence="2" type="ORF">EFW17_23450</name>
</gene>
<keyword evidence="1" id="KW-1133">Transmembrane helix</keyword>
<evidence type="ECO:0000313" key="3">
    <source>
        <dbReference type="Proteomes" id="UP000269198"/>
    </source>
</evidence>
<dbReference type="EMBL" id="RJMB01000043">
    <property type="protein sequence ID" value="RNL78078.1"/>
    <property type="molecule type" value="Genomic_DNA"/>
</dbReference>